<reference evidence="7" key="2">
    <citation type="submission" date="2020-02" db="EMBL/GenBank/DDBJ databases">
        <authorList>
            <person name="Gilchrist C.L.M."/>
            <person name="Chooi Y.-H."/>
        </authorList>
    </citation>
    <scope>NUCLEOTIDE SEQUENCE</scope>
    <source>
        <strain evidence="7">MST-FP2251</strain>
    </source>
</reference>
<feature type="transmembrane region" description="Helical" evidence="5">
    <location>
        <begin position="337"/>
        <end position="360"/>
    </location>
</feature>
<gene>
    <name evidence="7" type="ORF">FE257_009457</name>
</gene>
<dbReference type="PANTHER" id="PTHR23502">
    <property type="entry name" value="MAJOR FACILITATOR SUPERFAMILY"/>
    <property type="match status" value="1"/>
</dbReference>
<feature type="transmembrane region" description="Helical" evidence="5">
    <location>
        <begin position="182"/>
        <end position="201"/>
    </location>
</feature>
<evidence type="ECO:0000256" key="3">
    <source>
        <dbReference type="ARBA" id="ARBA00022989"/>
    </source>
</evidence>
<name>A0AAD4GST8_ASPNN</name>
<evidence type="ECO:0000313" key="8">
    <source>
        <dbReference type="Proteomes" id="UP001194746"/>
    </source>
</evidence>
<feature type="transmembrane region" description="Helical" evidence="5">
    <location>
        <begin position="23"/>
        <end position="47"/>
    </location>
</feature>
<dbReference type="GO" id="GO:0000297">
    <property type="term" value="F:spermine transmembrane transporter activity"/>
    <property type="evidence" value="ECO:0007669"/>
    <property type="project" value="TreeGrafter"/>
</dbReference>
<comment type="subcellular location">
    <subcellularLocation>
        <location evidence="1">Membrane</location>
        <topology evidence="1">Multi-pass membrane protein</topology>
    </subcellularLocation>
</comment>
<evidence type="ECO:0000256" key="4">
    <source>
        <dbReference type="ARBA" id="ARBA00023136"/>
    </source>
</evidence>
<evidence type="ECO:0000256" key="1">
    <source>
        <dbReference type="ARBA" id="ARBA00004141"/>
    </source>
</evidence>
<protein>
    <recommendedName>
        <fullName evidence="6">Major facilitator superfamily (MFS) profile domain-containing protein</fullName>
    </recommendedName>
</protein>
<dbReference type="GO" id="GO:0015606">
    <property type="term" value="F:spermidine transmembrane transporter activity"/>
    <property type="evidence" value="ECO:0007669"/>
    <property type="project" value="TreeGrafter"/>
</dbReference>
<keyword evidence="3 5" id="KW-1133">Transmembrane helix</keyword>
<reference evidence="7" key="1">
    <citation type="journal article" date="2019" name="Beilstein J. Org. Chem.">
        <title>Nanangenines: drimane sesquiterpenoids as the dominant metabolite cohort of a novel Australian fungus, Aspergillus nanangensis.</title>
        <authorList>
            <person name="Lacey H.J."/>
            <person name="Gilchrist C.L.M."/>
            <person name="Crombie A."/>
            <person name="Kalaitzis J.A."/>
            <person name="Vuong D."/>
            <person name="Rutledge P.J."/>
            <person name="Turner P."/>
            <person name="Pitt J.I."/>
            <person name="Lacey E."/>
            <person name="Chooi Y.H."/>
            <person name="Piggott A.M."/>
        </authorList>
    </citation>
    <scope>NUCLEOTIDE SEQUENCE</scope>
    <source>
        <strain evidence="7">MST-FP2251</strain>
    </source>
</reference>
<sequence>MVNLANDWNGPNDPDNPRNFPRIIRLSSMVAVTLLAFTGSFAGAIYAPAQEQIMQWQQCTYEVAILPLSLYNLGLAFGPIIGAPLSETYGRKAVFVVTTPLCILFLLGGGLTTTIASLSVCRFFAGVFASPNINNASAVILDYSAPHSRGVSLGMYYSVPSLGASIAPLVGGFIVPHRSWRWTQWVAILVTGGFYIPVLFTRETYKKVILRRRAIALGLTDAYSSSSTPKHPLRYFFTVLIHRPIHMLLTEPIVSFVSLYNGLIYGLLYTFVTSIPWIFATYYDFGPAAQSLSYLGVTVGTVLACAPFALIDIRFYQRRLQRWKSAHGEGSQLPPQNRLLSALVGSIPLPASLFIAGWAAEYRVHWIVPIVFQGVAMLSCFLVYAGANLFMLDVYGPLYSARGWVGDQLVGVFDAGDGADSLVFLGLGGVVEEEESKTADGLPKTAAVDAVFGRAAATPSATPPCTYVHAPPSH</sequence>
<feature type="transmembrane region" description="Helical" evidence="5">
    <location>
        <begin position="59"/>
        <end position="81"/>
    </location>
</feature>
<organism evidence="7 8">
    <name type="scientific">Aspergillus nanangensis</name>
    <dbReference type="NCBI Taxonomy" id="2582783"/>
    <lineage>
        <taxon>Eukaryota</taxon>
        <taxon>Fungi</taxon>
        <taxon>Dikarya</taxon>
        <taxon>Ascomycota</taxon>
        <taxon>Pezizomycotina</taxon>
        <taxon>Eurotiomycetes</taxon>
        <taxon>Eurotiomycetidae</taxon>
        <taxon>Eurotiales</taxon>
        <taxon>Aspergillaceae</taxon>
        <taxon>Aspergillus</taxon>
        <taxon>Aspergillus subgen. Circumdati</taxon>
    </lineage>
</organism>
<dbReference type="SUPFAM" id="SSF103473">
    <property type="entry name" value="MFS general substrate transporter"/>
    <property type="match status" value="1"/>
</dbReference>
<keyword evidence="8" id="KW-1185">Reference proteome</keyword>
<evidence type="ECO:0000313" key="7">
    <source>
        <dbReference type="EMBL" id="KAF9887935.1"/>
    </source>
</evidence>
<accession>A0AAD4GST8</accession>
<feature type="domain" description="Major facilitator superfamily (MFS) profile" evidence="6">
    <location>
        <begin position="28"/>
        <end position="474"/>
    </location>
</feature>
<keyword evidence="2 5" id="KW-0812">Transmembrane</keyword>
<dbReference type="Gene3D" id="1.20.1250.20">
    <property type="entry name" value="MFS general substrate transporter like domains"/>
    <property type="match status" value="1"/>
</dbReference>
<feature type="transmembrane region" description="Helical" evidence="5">
    <location>
        <begin position="366"/>
        <end position="392"/>
    </location>
</feature>
<evidence type="ECO:0000256" key="2">
    <source>
        <dbReference type="ARBA" id="ARBA00022692"/>
    </source>
</evidence>
<dbReference type="InterPro" id="IPR036259">
    <property type="entry name" value="MFS_trans_sf"/>
</dbReference>
<dbReference type="GO" id="GO:0005886">
    <property type="term" value="C:plasma membrane"/>
    <property type="evidence" value="ECO:0007669"/>
    <property type="project" value="TreeGrafter"/>
</dbReference>
<dbReference type="EMBL" id="VCAU01000054">
    <property type="protein sequence ID" value="KAF9887935.1"/>
    <property type="molecule type" value="Genomic_DNA"/>
</dbReference>
<dbReference type="Pfam" id="PF07690">
    <property type="entry name" value="MFS_1"/>
    <property type="match status" value="1"/>
</dbReference>
<dbReference type="PROSITE" id="PS50850">
    <property type="entry name" value="MFS"/>
    <property type="match status" value="1"/>
</dbReference>
<comment type="caution">
    <text evidence="7">The sequence shown here is derived from an EMBL/GenBank/DDBJ whole genome shotgun (WGS) entry which is preliminary data.</text>
</comment>
<feature type="transmembrane region" description="Helical" evidence="5">
    <location>
        <begin position="253"/>
        <end position="280"/>
    </location>
</feature>
<dbReference type="InterPro" id="IPR011701">
    <property type="entry name" value="MFS"/>
</dbReference>
<dbReference type="PANTHER" id="PTHR23502:SF38">
    <property type="entry name" value="POLYAMINE TRANSPORTER 4"/>
    <property type="match status" value="1"/>
</dbReference>
<proteinExistence type="predicted"/>
<dbReference type="InterPro" id="IPR020846">
    <property type="entry name" value="MFS_dom"/>
</dbReference>
<dbReference type="Proteomes" id="UP001194746">
    <property type="component" value="Unassembled WGS sequence"/>
</dbReference>
<evidence type="ECO:0000259" key="6">
    <source>
        <dbReference type="PROSITE" id="PS50850"/>
    </source>
</evidence>
<feature type="transmembrane region" description="Helical" evidence="5">
    <location>
        <begin position="292"/>
        <end position="316"/>
    </location>
</feature>
<dbReference type="AlphaFoldDB" id="A0AAD4GST8"/>
<keyword evidence="4 5" id="KW-0472">Membrane</keyword>
<feature type="transmembrane region" description="Helical" evidence="5">
    <location>
        <begin position="93"/>
        <end position="118"/>
    </location>
</feature>
<feature type="transmembrane region" description="Helical" evidence="5">
    <location>
        <begin position="155"/>
        <end position="176"/>
    </location>
</feature>
<evidence type="ECO:0000256" key="5">
    <source>
        <dbReference type="SAM" id="Phobius"/>
    </source>
</evidence>